<feature type="region of interest" description="Disordered" evidence="1">
    <location>
        <begin position="1"/>
        <end position="36"/>
    </location>
</feature>
<evidence type="ECO:0000313" key="4">
    <source>
        <dbReference type="Proteomes" id="UP000009096"/>
    </source>
</evidence>
<dbReference type="OrthoDB" id="206201at2759"/>
<accession>W7N4T2</accession>
<name>W7N4T2_GIBM7</name>
<feature type="domain" description="DUF7580" evidence="2">
    <location>
        <begin position="77"/>
        <end position="219"/>
    </location>
</feature>
<evidence type="ECO:0000259" key="2">
    <source>
        <dbReference type="Pfam" id="PF24476"/>
    </source>
</evidence>
<dbReference type="VEuPathDB" id="FungiDB:FVEG_10556"/>
<dbReference type="AlphaFoldDB" id="W7N4T2"/>
<evidence type="ECO:0000313" key="3">
    <source>
        <dbReference type="EMBL" id="EWG51642.1"/>
    </source>
</evidence>
<dbReference type="KEGG" id="fvr:FVEG_10556"/>
<reference evidence="3 4" key="1">
    <citation type="journal article" date="2010" name="Nature">
        <title>Comparative genomics reveals mobile pathogenicity chromosomes in Fusarium.</title>
        <authorList>
            <person name="Ma L.J."/>
            <person name="van der Does H.C."/>
            <person name="Borkovich K.A."/>
            <person name="Coleman J.J."/>
            <person name="Daboussi M.J."/>
            <person name="Di Pietro A."/>
            <person name="Dufresne M."/>
            <person name="Freitag M."/>
            <person name="Grabherr M."/>
            <person name="Henrissat B."/>
            <person name="Houterman P.M."/>
            <person name="Kang S."/>
            <person name="Shim W.B."/>
            <person name="Woloshuk C."/>
            <person name="Xie X."/>
            <person name="Xu J.R."/>
            <person name="Antoniw J."/>
            <person name="Baker S.E."/>
            <person name="Bluhm B.H."/>
            <person name="Breakspear A."/>
            <person name="Brown D.W."/>
            <person name="Butchko R.A."/>
            <person name="Chapman S."/>
            <person name="Coulson R."/>
            <person name="Coutinho P.M."/>
            <person name="Danchin E.G."/>
            <person name="Diener A."/>
            <person name="Gale L.R."/>
            <person name="Gardiner D.M."/>
            <person name="Goff S."/>
            <person name="Hammond-Kosack K.E."/>
            <person name="Hilburn K."/>
            <person name="Hua-Van A."/>
            <person name="Jonkers W."/>
            <person name="Kazan K."/>
            <person name="Kodira C.D."/>
            <person name="Koehrsen M."/>
            <person name="Kumar L."/>
            <person name="Lee Y.H."/>
            <person name="Li L."/>
            <person name="Manners J.M."/>
            <person name="Miranda-Saavedra D."/>
            <person name="Mukherjee M."/>
            <person name="Park G."/>
            <person name="Park J."/>
            <person name="Park S.Y."/>
            <person name="Proctor R.H."/>
            <person name="Regev A."/>
            <person name="Ruiz-Roldan M.C."/>
            <person name="Sain D."/>
            <person name="Sakthikumar S."/>
            <person name="Sykes S."/>
            <person name="Schwartz D.C."/>
            <person name="Turgeon B.G."/>
            <person name="Wapinski I."/>
            <person name="Yoder O."/>
            <person name="Young S."/>
            <person name="Zeng Q."/>
            <person name="Zhou S."/>
            <person name="Galagan J."/>
            <person name="Cuomo C.A."/>
            <person name="Kistler H.C."/>
            <person name="Rep M."/>
        </authorList>
    </citation>
    <scope>NUCLEOTIDE SEQUENCE [LARGE SCALE GENOMIC DNA]</scope>
    <source>
        <strain evidence="4">M3125 / FGSC 7600</strain>
    </source>
</reference>
<feature type="compositionally biased region" description="Basic and acidic residues" evidence="1">
    <location>
        <begin position="238"/>
        <end position="256"/>
    </location>
</feature>
<dbReference type="EMBL" id="CM000588">
    <property type="protein sequence ID" value="EWG51642.1"/>
    <property type="molecule type" value="Genomic_DNA"/>
</dbReference>
<evidence type="ECO:0000256" key="1">
    <source>
        <dbReference type="SAM" id="MobiDB-lite"/>
    </source>
</evidence>
<keyword evidence="4" id="KW-1185">Reference proteome</keyword>
<sequence>MNKNSVAARRRSGDELDVFPSGAGRANHKPERLDKTDRKRRSIVIIEVRGKGLPDSFIHAGDIPPALRWQSMVANSLQQRNLRVLNSQSPPDITKPYLSSALISPAQPPLLRDLIQPHRFPDILSPGILLLEIGRGSPMALNESHDTTLVAHKFREAWADDLLTKFSRTIPAGLHRAISACIGPRGSRYNVLDKALNRDFTMRKYIFERILYPLEDALSAAYKIKLNESHADISSVEGVKEMEHSDHQDEYQQERE</sequence>
<dbReference type="Pfam" id="PF24476">
    <property type="entry name" value="DUF7580"/>
    <property type="match status" value="1"/>
</dbReference>
<dbReference type="RefSeq" id="XP_018757833.1">
    <property type="nucleotide sequence ID" value="XM_018899714.1"/>
</dbReference>
<dbReference type="InterPro" id="IPR056002">
    <property type="entry name" value="DUF7580"/>
</dbReference>
<organism evidence="3 4">
    <name type="scientific">Gibberella moniliformis (strain M3125 / FGSC 7600)</name>
    <name type="common">Maize ear and stalk rot fungus</name>
    <name type="synonym">Fusarium verticillioides</name>
    <dbReference type="NCBI Taxonomy" id="334819"/>
    <lineage>
        <taxon>Eukaryota</taxon>
        <taxon>Fungi</taxon>
        <taxon>Dikarya</taxon>
        <taxon>Ascomycota</taxon>
        <taxon>Pezizomycotina</taxon>
        <taxon>Sordariomycetes</taxon>
        <taxon>Hypocreomycetidae</taxon>
        <taxon>Hypocreales</taxon>
        <taxon>Nectriaceae</taxon>
        <taxon>Fusarium</taxon>
        <taxon>Fusarium fujikuroi species complex</taxon>
    </lineage>
</organism>
<feature type="region of interest" description="Disordered" evidence="1">
    <location>
        <begin position="235"/>
        <end position="256"/>
    </location>
</feature>
<dbReference type="GeneID" id="30068134"/>
<dbReference type="EMBL" id="DS022256">
    <property type="protein sequence ID" value="EWG51642.1"/>
    <property type="molecule type" value="Genomic_DNA"/>
</dbReference>
<gene>
    <name evidence="3" type="ORF">FVEG_10556</name>
</gene>
<dbReference type="Proteomes" id="UP000009096">
    <property type="component" value="Chromosome 11"/>
</dbReference>
<dbReference type="STRING" id="334819.W7N4T2"/>
<proteinExistence type="predicted"/>
<protein>
    <recommendedName>
        <fullName evidence="2">DUF7580 domain-containing protein</fullName>
    </recommendedName>
</protein>